<dbReference type="Pfam" id="PF06747">
    <property type="entry name" value="CHCH"/>
    <property type="match status" value="1"/>
</dbReference>
<dbReference type="OrthoDB" id="268594at2759"/>
<dbReference type="PROSITE" id="PS51808">
    <property type="entry name" value="CHCH"/>
    <property type="match status" value="1"/>
</dbReference>
<comment type="subcellular location">
    <subcellularLocation>
        <location evidence="1">Cytoplasm</location>
    </subcellularLocation>
</comment>
<comment type="caution">
    <text evidence="8">The sequence shown here is derived from an EMBL/GenBank/DDBJ whole genome shotgun (WGS) entry which is preliminary data.</text>
</comment>
<evidence type="ECO:0000256" key="6">
    <source>
        <dbReference type="SAM" id="MobiDB-lite"/>
    </source>
</evidence>
<dbReference type="AlphaFoldDB" id="A0A8H7MJQ0"/>
<name>A0A8H7MJQ0_9PLEO</name>
<comment type="function">
    <text evidence="4">Required for the assembly of mitochondrial cytochrome c oxidase.</text>
</comment>
<dbReference type="PANTHER" id="PTHR21107:SF2">
    <property type="entry name" value="CYTOCHROME C OXIDASE ASSEMBLY PROTEIN COX19"/>
    <property type="match status" value="1"/>
</dbReference>
<protein>
    <recommendedName>
        <fullName evidence="7">CHCH domain-containing protein</fullName>
    </recommendedName>
</protein>
<dbReference type="InterPro" id="IPR051383">
    <property type="entry name" value="COX19"/>
</dbReference>
<accession>A0A8H7MJQ0</accession>
<keyword evidence="2" id="KW-0963">Cytoplasm</keyword>
<organism evidence="8 9">
    <name type="scientific">Ascochyta lentis</name>
    <dbReference type="NCBI Taxonomy" id="205686"/>
    <lineage>
        <taxon>Eukaryota</taxon>
        <taxon>Fungi</taxon>
        <taxon>Dikarya</taxon>
        <taxon>Ascomycota</taxon>
        <taxon>Pezizomycotina</taxon>
        <taxon>Dothideomycetes</taxon>
        <taxon>Pleosporomycetidae</taxon>
        <taxon>Pleosporales</taxon>
        <taxon>Pleosporineae</taxon>
        <taxon>Didymellaceae</taxon>
        <taxon>Ascochyta</taxon>
    </lineage>
</organism>
<feature type="region of interest" description="Disordered" evidence="6">
    <location>
        <begin position="174"/>
        <end position="211"/>
    </location>
</feature>
<reference evidence="8" key="1">
    <citation type="submission" date="2018-12" db="EMBL/GenBank/DDBJ databases">
        <authorList>
            <person name="Syme R.A."/>
            <person name="Farfan-Caceres L."/>
            <person name="Lichtenzveig J."/>
        </authorList>
    </citation>
    <scope>NUCLEOTIDE SEQUENCE</scope>
    <source>
        <strain evidence="8">Al4</strain>
    </source>
</reference>
<evidence type="ECO:0000259" key="7">
    <source>
        <dbReference type="Pfam" id="PF06747"/>
    </source>
</evidence>
<dbReference type="InterPro" id="IPR010625">
    <property type="entry name" value="CHCH"/>
</dbReference>
<dbReference type="PANTHER" id="PTHR21107">
    <property type="entry name" value="CYTOCHROME C OXIDASE ASSEMBLY PROTEIN COX19"/>
    <property type="match status" value="1"/>
</dbReference>
<evidence type="ECO:0000256" key="5">
    <source>
        <dbReference type="ARBA" id="ARBA00038223"/>
    </source>
</evidence>
<proteinExistence type="inferred from homology"/>
<dbReference type="EMBL" id="RZGK01000010">
    <property type="protein sequence ID" value="KAF9696127.1"/>
    <property type="molecule type" value="Genomic_DNA"/>
</dbReference>
<reference evidence="8" key="2">
    <citation type="submission" date="2020-09" db="EMBL/GenBank/DDBJ databases">
        <title>Reference genome assembly for Australian Ascochyta lentis isolate Al4.</title>
        <authorList>
            <person name="Lee R.C."/>
            <person name="Farfan-Caceres L.M."/>
            <person name="Debler J.W."/>
            <person name="Williams A.H."/>
            <person name="Henares B.M."/>
        </authorList>
    </citation>
    <scope>NUCLEOTIDE SEQUENCE</scope>
    <source>
        <strain evidence="8">Al4</strain>
    </source>
</reference>
<dbReference type="GO" id="GO:0005758">
    <property type="term" value="C:mitochondrial intermembrane space"/>
    <property type="evidence" value="ECO:0007669"/>
    <property type="project" value="TreeGrafter"/>
</dbReference>
<evidence type="ECO:0000313" key="8">
    <source>
        <dbReference type="EMBL" id="KAF9696127.1"/>
    </source>
</evidence>
<gene>
    <name evidence="8" type="ORF">EKO04_006206</name>
</gene>
<evidence type="ECO:0000256" key="3">
    <source>
        <dbReference type="ARBA" id="ARBA00023157"/>
    </source>
</evidence>
<feature type="domain" description="CHCH" evidence="7">
    <location>
        <begin position="32"/>
        <end position="66"/>
    </location>
</feature>
<dbReference type="Proteomes" id="UP000651452">
    <property type="component" value="Unassembled WGS sequence"/>
</dbReference>
<keyword evidence="9" id="KW-1185">Reference proteome</keyword>
<dbReference type="GO" id="GO:0033617">
    <property type="term" value="P:mitochondrial respiratory chain complex IV assembly"/>
    <property type="evidence" value="ECO:0007669"/>
    <property type="project" value="TreeGrafter"/>
</dbReference>
<evidence type="ECO:0000256" key="1">
    <source>
        <dbReference type="ARBA" id="ARBA00004496"/>
    </source>
</evidence>
<sequence>MASFGGAGLGQKVIKPNPPERGSFPLDHDGECKDIMLSYLRCIKSHRGTNDSECRNLSKAYLSCRMDRSLGISGLEEAARTQGRDAAVLIPHLLSDLKRLACQIGRLPPLSVRQRSDTVLCGIVAPSTISTSPHITVALRRQHPNKAHRCPKQKLGEHVTDSFRAHRNLMAPDSFKNLGFGEDSGGPSALTPTATPAHPPQPQGNDKPRTT</sequence>
<evidence type="ECO:0000256" key="2">
    <source>
        <dbReference type="ARBA" id="ARBA00022490"/>
    </source>
</evidence>
<comment type="similarity">
    <text evidence="5">Belongs to the COX19 family.</text>
</comment>
<feature type="region of interest" description="Disordered" evidence="6">
    <location>
        <begin position="1"/>
        <end position="26"/>
    </location>
</feature>
<feature type="compositionally biased region" description="Low complexity" evidence="6">
    <location>
        <begin position="187"/>
        <end position="196"/>
    </location>
</feature>
<evidence type="ECO:0000313" key="9">
    <source>
        <dbReference type="Proteomes" id="UP000651452"/>
    </source>
</evidence>
<keyword evidence="3" id="KW-1015">Disulfide bond</keyword>
<evidence type="ECO:0000256" key="4">
    <source>
        <dbReference type="ARBA" id="ARBA00037279"/>
    </source>
</evidence>